<sequence>EERVRRPLDEQFDLLELREYGSDDSECCDEYLDEFDIEESLAEKLEGAFKDRNSDLVRLDKEEEEGEGGNESPELNAEVIRKCMKYAEDYENESRDGDAVLFEEESSDGSEVWDCETIVSTYSTLENHPGKIVAPDLRSR</sequence>
<comment type="similarity">
    <text evidence="1">Belongs to the LTV1 family.</text>
</comment>
<feature type="non-terminal residue" evidence="3">
    <location>
        <position position="140"/>
    </location>
</feature>
<dbReference type="GO" id="GO:0042274">
    <property type="term" value="P:ribosomal small subunit biogenesis"/>
    <property type="evidence" value="ECO:0007669"/>
    <property type="project" value="InterPro"/>
</dbReference>
<dbReference type="GO" id="GO:0005829">
    <property type="term" value="C:cytosol"/>
    <property type="evidence" value="ECO:0007669"/>
    <property type="project" value="TreeGrafter"/>
</dbReference>
<dbReference type="Proteomes" id="UP000015453">
    <property type="component" value="Unassembled WGS sequence"/>
</dbReference>
<evidence type="ECO:0000256" key="2">
    <source>
        <dbReference type="SAM" id="MobiDB-lite"/>
    </source>
</evidence>
<dbReference type="PANTHER" id="PTHR21531">
    <property type="entry name" value="LOW-TEMPERATURE VIABILITY PROTEIN LTV1-RELATED"/>
    <property type="match status" value="1"/>
</dbReference>
<evidence type="ECO:0000313" key="4">
    <source>
        <dbReference type="Proteomes" id="UP000015453"/>
    </source>
</evidence>
<dbReference type="GO" id="GO:0030688">
    <property type="term" value="C:preribosome, small subunit precursor"/>
    <property type="evidence" value="ECO:0007669"/>
    <property type="project" value="TreeGrafter"/>
</dbReference>
<dbReference type="GO" id="GO:0000056">
    <property type="term" value="P:ribosomal small subunit export from nucleus"/>
    <property type="evidence" value="ECO:0007669"/>
    <property type="project" value="TreeGrafter"/>
</dbReference>
<feature type="region of interest" description="Disordered" evidence="2">
    <location>
        <begin position="53"/>
        <end position="75"/>
    </location>
</feature>
<feature type="non-terminal residue" evidence="3">
    <location>
        <position position="1"/>
    </location>
</feature>
<dbReference type="EMBL" id="AUSU01002010">
    <property type="protein sequence ID" value="EPS69693.1"/>
    <property type="molecule type" value="Genomic_DNA"/>
</dbReference>
<name>S8E1Z2_9LAMI</name>
<reference evidence="3 4" key="1">
    <citation type="journal article" date="2013" name="BMC Genomics">
        <title>The miniature genome of a carnivorous plant Genlisea aurea contains a low number of genes and short non-coding sequences.</title>
        <authorList>
            <person name="Leushkin E.V."/>
            <person name="Sutormin R.A."/>
            <person name="Nabieva E.R."/>
            <person name="Penin A.A."/>
            <person name="Kondrashov A.S."/>
            <person name="Logacheva M.D."/>
        </authorList>
    </citation>
    <scope>NUCLEOTIDE SEQUENCE [LARGE SCALE GENOMIC DNA]</scope>
</reference>
<accession>S8E1Z2</accession>
<dbReference type="GO" id="GO:0005634">
    <property type="term" value="C:nucleus"/>
    <property type="evidence" value="ECO:0007669"/>
    <property type="project" value="TreeGrafter"/>
</dbReference>
<protein>
    <submittedName>
        <fullName evidence="3">Uncharacterized protein</fullName>
    </submittedName>
</protein>
<evidence type="ECO:0000313" key="3">
    <source>
        <dbReference type="EMBL" id="EPS69693.1"/>
    </source>
</evidence>
<gene>
    <name evidence="3" type="ORF">M569_05074</name>
</gene>
<comment type="caution">
    <text evidence="3">The sequence shown here is derived from an EMBL/GenBank/DDBJ whole genome shotgun (WGS) entry which is preliminary data.</text>
</comment>
<evidence type="ECO:0000256" key="1">
    <source>
        <dbReference type="ARBA" id="ARBA00009078"/>
    </source>
</evidence>
<dbReference type="InterPro" id="IPR007307">
    <property type="entry name" value="Ltv1"/>
</dbReference>
<proteinExistence type="inferred from homology"/>
<dbReference type="PANTHER" id="PTHR21531:SF0">
    <property type="entry name" value="PROTEIN LTV1 HOMOLOG"/>
    <property type="match status" value="1"/>
</dbReference>
<organism evidence="3 4">
    <name type="scientific">Genlisea aurea</name>
    <dbReference type="NCBI Taxonomy" id="192259"/>
    <lineage>
        <taxon>Eukaryota</taxon>
        <taxon>Viridiplantae</taxon>
        <taxon>Streptophyta</taxon>
        <taxon>Embryophyta</taxon>
        <taxon>Tracheophyta</taxon>
        <taxon>Spermatophyta</taxon>
        <taxon>Magnoliopsida</taxon>
        <taxon>eudicotyledons</taxon>
        <taxon>Gunneridae</taxon>
        <taxon>Pentapetalae</taxon>
        <taxon>asterids</taxon>
        <taxon>lamiids</taxon>
        <taxon>Lamiales</taxon>
        <taxon>Lentibulariaceae</taxon>
        <taxon>Genlisea</taxon>
    </lineage>
</organism>
<keyword evidence="4" id="KW-1185">Reference proteome</keyword>
<dbReference type="OrthoDB" id="5852896at2759"/>
<dbReference type="AlphaFoldDB" id="S8E1Z2"/>